<dbReference type="InterPro" id="IPR002560">
    <property type="entry name" value="Transposase_DDE"/>
</dbReference>
<evidence type="ECO:0000259" key="1">
    <source>
        <dbReference type="Pfam" id="PF01610"/>
    </source>
</evidence>
<evidence type="ECO:0000313" key="2">
    <source>
        <dbReference type="EMBL" id="GAA0471970.1"/>
    </source>
</evidence>
<dbReference type="RefSeq" id="WP_343784986.1">
    <property type="nucleotide sequence ID" value="NZ_BAAACZ010000030.1"/>
</dbReference>
<feature type="domain" description="Transposase IS204/IS1001/IS1096/IS1165 DDE" evidence="1">
    <location>
        <begin position="31"/>
        <end position="119"/>
    </location>
</feature>
<sequence>MLGIKDTNVDVWEIREELGSFVIELFTNVRKQKLDQWFKESDESTAKQGLEVCMQAMNESNIDAFHRVTKTFQRWKTEIFQSFMHPFNNGYIEGINNTIKVLKRDSFGVKRFERLRSKILWQQGVKRAF</sequence>
<protein>
    <recommendedName>
        <fullName evidence="1">Transposase IS204/IS1001/IS1096/IS1165 DDE domain-containing protein</fullName>
    </recommendedName>
</protein>
<comment type="caution">
    <text evidence="2">The sequence shown here is derived from an EMBL/GenBank/DDBJ whole genome shotgun (WGS) entry which is preliminary data.</text>
</comment>
<dbReference type="InterPro" id="IPR047951">
    <property type="entry name" value="Transpos_ISL3"/>
</dbReference>
<reference evidence="3" key="1">
    <citation type="journal article" date="2019" name="Int. J. Syst. Evol. Microbiol.">
        <title>The Global Catalogue of Microorganisms (GCM) 10K type strain sequencing project: providing services to taxonomists for standard genome sequencing and annotation.</title>
        <authorList>
            <consortium name="The Broad Institute Genomics Platform"/>
            <consortium name="The Broad Institute Genome Sequencing Center for Infectious Disease"/>
            <person name="Wu L."/>
            <person name="Ma J."/>
        </authorList>
    </citation>
    <scope>NUCLEOTIDE SEQUENCE [LARGE SCALE GENOMIC DNA]</scope>
    <source>
        <strain evidence="3">JCM 14193</strain>
    </source>
</reference>
<evidence type="ECO:0000313" key="3">
    <source>
        <dbReference type="Proteomes" id="UP001500740"/>
    </source>
</evidence>
<accession>A0ABP3K6G0</accession>
<dbReference type="PANTHER" id="PTHR33498">
    <property type="entry name" value="TRANSPOSASE FOR INSERTION SEQUENCE ELEMENT IS1557"/>
    <property type="match status" value="1"/>
</dbReference>
<proteinExistence type="predicted"/>
<gene>
    <name evidence="2" type="ORF">GCM10008935_29920</name>
</gene>
<dbReference type="Proteomes" id="UP001500740">
    <property type="component" value="Unassembled WGS sequence"/>
</dbReference>
<organism evidence="2 3">
    <name type="scientific">Alkalibacillus silvisoli</name>
    <dbReference type="NCBI Taxonomy" id="392823"/>
    <lineage>
        <taxon>Bacteria</taxon>
        <taxon>Bacillati</taxon>
        <taxon>Bacillota</taxon>
        <taxon>Bacilli</taxon>
        <taxon>Bacillales</taxon>
        <taxon>Bacillaceae</taxon>
        <taxon>Alkalibacillus</taxon>
    </lineage>
</organism>
<dbReference type="PANTHER" id="PTHR33498:SF1">
    <property type="entry name" value="TRANSPOSASE FOR INSERTION SEQUENCE ELEMENT IS1557"/>
    <property type="match status" value="1"/>
</dbReference>
<name>A0ABP3K6G0_9BACI</name>
<keyword evidence="3" id="KW-1185">Reference proteome</keyword>
<dbReference type="EMBL" id="BAAACZ010000030">
    <property type="protein sequence ID" value="GAA0471970.1"/>
    <property type="molecule type" value="Genomic_DNA"/>
</dbReference>
<dbReference type="Pfam" id="PF01610">
    <property type="entry name" value="DDE_Tnp_ISL3"/>
    <property type="match status" value="1"/>
</dbReference>